<dbReference type="RefSeq" id="WP_343163767.1">
    <property type="nucleotide sequence ID" value="NZ_JBHRSV010000001.1"/>
</dbReference>
<evidence type="ECO:0000313" key="5">
    <source>
        <dbReference type="Proteomes" id="UP001595379"/>
    </source>
</evidence>
<keyword evidence="2" id="KW-0479">Metal-binding</keyword>
<dbReference type="PROSITE" id="PS51819">
    <property type="entry name" value="VOC"/>
    <property type="match status" value="1"/>
</dbReference>
<evidence type="ECO:0000313" key="4">
    <source>
        <dbReference type="EMBL" id="MFC2924518.1"/>
    </source>
</evidence>
<dbReference type="PANTHER" id="PTHR43048">
    <property type="entry name" value="METHYLMALONYL-COA EPIMERASE"/>
    <property type="match status" value="1"/>
</dbReference>
<dbReference type="Proteomes" id="UP001595379">
    <property type="component" value="Unassembled WGS sequence"/>
</dbReference>
<feature type="domain" description="VOC" evidence="3">
    <location>
        <begin position="5"/>
        <end position="136"/>
    </location>
</feature>
<keyword evidence="5" id="KW-1185">Reference proteome</keyword>
<dbReference type="SUPFAM" id="SSF54593">
    <property type="entry name" value="Glyoxalase/Bleomycin resistance protein/Dihydroxybiphenyl dioxygenase"/>
    <property type="match status" value="1"/>
</dbReference>
<dbReference type="NCBIfam" id="TIGR03081">
    <property type="entry name" value="metmalonyl_epim"/>
    <property type="match status" value="1"/>
</dbReference>
<accession>A0ABV6ZSY6</accession>
<evidence type="ECO:0000256" key="2">
    <source>
        <dbReference type="ARBA" id="ARBA00022723"/>
    </source>
</evidence>
<sequence length="139" mass="15076">MRIGRLNHIGIATPDIEATRDTYAALYGADAATPVKDFPKLGVKVCFVSIENTELELLQPLGPDSPVNKFLEKNPKGGQHHMCFEVDDIIAARDAMRERGATVLGTGVPYIGAHGVPVIFVHPKDTHGVLVELMAKPEH</sequence>
<organism evidence="4 5">
    <name type="scientific">Hyphobacterium vulgare</name>
    <dbReference type="NCBI Taxonomy" id="1736751"/>
    <lineage>
        <taxon>Bacteria</taxon>
        <taxon>Pseudomonadati</taxon>
        <taxon>Pseudomonadota</taxon>
        <taxon>Alphaproteobacteria</taxon>
        <taxon>Maricaulales</taxon>
        <taxon>Maricaulaceae</taxon>
        <taxon>Hyphobacterium</taxon>
    </lineage>
</organism>
<dbReference type="InterPro" id="IPR017515">
    <property type="entry name" value="MeMalonyl-CoA_epimerase"/>
</dbReference>
<dbReference type="Pfam" id="PF13669">
    <property type="entry name" value="Glyoxalase_4"/>
    <property type="match status" value="1"/>
</dbReference>
<dbReference type="InterPro" id="IPR037523">
    <property type="entry name" value="VOC_core"/>
</dbReference>
<dbReference type="EMBL" id="JBHRSV010000001">
    <property type="protein sequence ID" value="MFC2924518.1"/>
    <property type="molecule type" value="Genomic_DNA"/>
</dbReference>
<comment type="caution">
    <text evidence="4">The sequence shown here is derived from an EMBL/GenBank/DDBJ whole genome shotgun (WGS) entry which is preliminary data.</text>
</comment>
<dbReference type="Gene3D" id="3.10.180.10">
    <property type="entry name" value="2,3-Dihydroxybiphenyl 1,2-Dioxygenase, domain 1"/>
    <property type="match status" value="1"/>
</dbReference>
<comment type="similarity">
    <text evidence="1">Belongs to the methylmalonyl-CoA epimerase family.</text>
</comment>
<reference evidence="5" key="1">
    <citation type="journal article" date="2019" name="Int. J. Syst. Evol. Microbiol.">
        <title>The Global Catalogue of Microorganisms (GCM) 10K type strain sequencing project: providing services to taxonomists for standard genome sequencing and annotation.</title>
        <authorList>
            <consortium name="The Broad Institute Genomics Platform"/>
            <consortium name="The Broad Institute Genome Sequencing Center for Infectious Disease"/>
            <person name="Wu L."/>
            <person name="Ma J."/>
        </authorList>
    </citation>
    <scope>NUCLEOTIDE SEQUENCE [LARGE SCALE GENOMIC DNA]</scope>
    <source>
        <strain evidence="5">KCTC 52487</strain>
    </source>
</reference>
<protein>
    <submittedName>
        <fullName evidence="4">Methylmalonyl-CoA epimerase</fullName>
        <ecNumber evidence="4">5.1.99.1</ecNumber>
    </submittedName>
</protein>
<dbReference type="CDD" id="cd07249">
    <property type="entry name" value="MMCE"/>
    <property type="match status" value="1"/>
</dbReference>
<name>A0ABV6ZSY6_9PROT</name>
<dbReference type="EC" id="5.1.99.1" evidence="4"/>
<keyword evidence="4" id="KW-0413">Isomerase</keyword>
<dbReference type="PANTHER" id="PTHR43048:SF3">
    <property type="entry name" value="METHYLMALONYL-COA EPIMERASE, MITOCHONDRIAL"/>
    <property type="match status" value="1"/>
</dbReference>
<gene>
    <name evidence="4" type="primary">mce</name>
    <name evidence="4" type="ORF">ACFOOR_00195</name>
</gene>
<dbReference type="GO" id="GO:0004493">
    <property type="term" value="F:methylmalonyl-CoA epimerase activity"/>
    <property type="evidence" value="ECO:0007669"/>
    <property type="project" value="UniProtKB-EC"/>
</dbReference>
<evidence type="ECO:0000256" key="1">
    <source>
        <dbReference type="ARBA" id="ARBA00009308"/>
    </source>
</evidence>
<evidence type="ECO:0000259" key="3">
    <source>
        <dbReference type="PROSITE" id="PS51819"/>
    </source>
</evidence>
<dbReference type="InterPro" id="IPR051785">
    <property type="entry name" value="MMCE/EMCE_epimerase"/>
</dbReference>
<proteinExistence type="inferred from homology"/>
<dbReference type="InterPro" id="IPR029068">
    <property type="entry name" value="Glyas_Bleomycin-R_OHBP_Dase"/>
</dbReference>